<dbReference type="EMBL" id="FUHU01000003">
    <property type="protein sequence ID" value="SJM46170.1"/>
    <property type="molecule type" value="Genomic_DNA"/>
</dbReference>
<protein>
    <submittedName>
        <fullName evidence="1">Uncharacterized protein</fullName>
    </submittedName>
</protein>
<dbReference type="Proteomes" id="UP000195787">
    <property type="component" value="Unassembled WGS sequence"/>
</dbReference>
<accession>A0A1R4ERC0</accession>
<proteinExistence type="predicted"/>
<reference evidence="1 2" key="1">
    <citation type="submission" date="2017-02" db="EMBL/GenBank/DDBJ databases">
        <authorList>
            <person name="Peterson S.W."/>
        </authorList>
    </citation>
    <scope>NUCLEOTIDE SEQUENCE [LARGE SCALE GENOMIC DNA]</scope>
    <source>
        <strain evidence="1 2">LMG 22410</strain>
    </source>
</reference>
<sequence>MRRTIVFMTHTPVSSRPVELDQAAALLHQCKAALEGASRHMPVMAVDWFGPASDLWRTRSDQLRTEIDEAVDAARIAAEQIQVVP</sequence>
<evidence type="ECO:0000313" key="2">
    <source>
        <dbReference type="Proteomes" id="UP000195787"/>
    </source>
</evidence>
<dbReference type="AlphaFoldDB" id="A0A1R4ERC0"/>
<evidence type="ECO:0000313" key="1">
    <source>
        <dbReference type="EMBL" id="SJM46170.1"/>
    </source>
</evidence>
<name>A0A1R4ERC0_9MICO</name>
<gene>
    <name evidence="1" type="ORF">CZ674_00340</name>
</gene>
<keyword evidence="2" id="KW-1185">Reference proteome</keyword>
<organism evidence="1 2">
    <name type="scientific">Agrococcus casei LMG 22410</name>
    <dbReference type="NCBI Taxonomy" id="1255656"/>
    <lineage>
        <taxon>Bacteria</taxon>
        <taxon>Bacillati</taxon>
        <taxon>Actinomycetota</taxon>
        <taxon>Actinomycetes</taxon>
        <taxon>Micrococcales</taxon>
        <taxon>Microbacteriaceae</taxon>
        <taxon>Agrococcus</taxon>
    </lineage>
</organism>